<dbReference type="Proteomes" id="UP000056209">
    <property type="component" value="Unassembled WGS sequence"/>
</dbReference>
<proteinExistence type="predicted"/>
<evidence type="ECO:0000313" key="2">
    <source>
        <dbReference type="EMBL" id="GAQ20798.1"/>
    </source>
</evidence>
<dbReference type="EMBL" id="BCMS01000001">
    <property type="protein sequence ID" value="GAQ20798.1"/>
    <property type="molecule type" value="Genomic_DNA"/>
</dbReference>
<organism evidence="2 3">
    <name type="scientific">Deinococcus grandis</name>
    <dbReference type="NCBI Taxonomy" id="57498"/>
    <lineage>
        <taxon>Bacteria</taxon>
        <taxon>Thermotogati</taxon>
        <taxon>Deinococcota</taxon>
        <taxon>Deinococci</taxon>
        <taxon>Deinococcales</taxon>
        <taxon>Deinococcaceae</taxon>
        <taxon>Deinococcus</taxon>
    </lineage>
</organism>
<reference evidence="3" key="1">
    <citation type="submission" date="2015-11" db="EMBL/GenBank/DDBJ databases">
        <title>Draft Genome Sequence of the Radioresistant Bacterium Deinococcus grandis, Isolated from Freshwater Fish in Japan.</title>
        <authorList>
            <person name="Satoh K."/>
            <person name="Onodera T."/>
            <person name="Omoso K."/>
            <person name="Takeda-Yano K."/>
            <person name="Katayama T."/>
            <person name="Oono Y."/>
            <person name="Narumi I."/>
        </authorList>
    </citation>
    <scope>NUCLEOTIDE SEQUENCE [LARGE SCALE GENOMIC DNA]</scope>
    <source>
        <strain evidence="3">ATCC 43672</strain>
    </source>
</reference>
<accession>A0A100HHJ7</accession>
<keyword evidence="3" id="KW-1185">Reference proteome</keyword>
<name>A0A100HHJ7_9DEIO</name>
<sequence>MTASRRRANPATREEVTQALGSIRQQQRDARAYAEVWYQALRAWEVIVPPIVIPRLRYGTFYVDNATTMGEGGPDRPTGLSLPCGVLREGEVARLITRWAQSTIPAQREHGQLLERIRQGESMAMLLHHSGRGWAEPRERAMAYAEAVLRLAVILGDPEAEVHVQALAFARQAGTISVSSQE</sequence>
<protein>
    <submittedName>
        <fullName evidence="2">Uncharacterized protein</fullName>
    </submittedName>
</protein>
<evidence type="ECO:0000313" key="3">
    <source>
        <dbReference type="Proteomes" id="UP000056209"/>
    </source>
</evidence>
<comment type="caution">
    <text evidence="2">The sequence shown here is derived from an EMBL/GenBank/DDBJ whole genome shotgun (WGS) entry which is preliminary data.</text>
</comment>
<dbReference type="AlphaFoldDB" id="A0A100HHJ7"/>
<evidence type="ECO:0000256" key="1">
    <source>
        <dbReference type="SAM" id="MobiDB-lite"/>
    </source>
</evidence>
<gene>
    <name evidence="2" type="ORF">DEIGR_100825</name>
</gene>
<dbReference type="RefSeq" id="WP_058975485.1">
    <property type="nucleotide sequence ID" value="NZ_BCMS01000001.1"/>
</dbReference>
<feature type="region of interest" description="Disordered" evidence="1">
    <location>
        <begin position="1"/>
        <end position="20"/>
    </location>
</feature>
<dbReference type="OrthoDB" id="73204at2"/>